<protein>
    <submittedName>
        <fullName evidence="4">LLM class flavin-dependent oxidoreductase</fullName>
    </submittedName>
</protein>
<dbReference type="Pfam" id="PF00296">
    <property type="entry name" value="Bac_luciferase"/>
    <property type="match status" value="1"/>
</dbReference>
<dbReference type="PANTHER" id="PTHR30137:SF8">
    <property type="entry name" value="BLR5498 PROTEIN"/>
    <property type="match status" value="1"/>
</dbReference>
<dbReference type="PANTHER" id="PTHR30137">
    <property type="entry name" value="LUCIFERASE-LIKE MONOOXYGENASE"/>
    <property type="match status" value="1"/>
</dbReference>
<evidence type="ECO:0000256" key="2">
    <source>
        <dbReference type="ARBA" id="ARBA00023033"/>
    </source>
</evidence>
<dbReference type="SUPFAM" id="SSF51679">
    <property type="entry name" value="Bacterial luciferase-like"/>
    <property type="match status" value="1"/>
</dbReference>
<dbReference type="Proteomes" id="UP001500653">
    <property type="component" value="Unassembled WGS sequence"/>
</dbReference>
<dbReference type="InterPro" id="IPR050766">
    <property type="entry name" value="Bact_Lucif_Oxidored"/>
</dbReference>
<feature type="domain" description="Luciferase-like" evidence="3">
    <location>
        <begin position="1"/>
        <end position="311"/>
    </location>
</feature>
<organism evidence="4 5">
    <name type="scientific">Prauserella halophila</name>
    <dbReference type="NCBI Taxonomy" id="185641"/>
    <lineage>
        <taxon>Bacteria</taxon>
        <taxon>Bacillati</taxon>
        <taxon>Actinomycetota</taxon>
        <taxon>Actinomycetes</taxon>
        <taxon>Pseudonocardiales</taxon>
        <taxon>Pseudonocardiaceae</taxon>
        <taxon>Prauserella</taxon>
    </lineage>
</organism>
<comment type="caution">
    <text evidence="4">The sequence shown here is derived from an EMBL/GenBank/DDBJ whole genome shotgun (WGS) entry which is preliminary data.</text>
</comment>
<dbReference type="EMBL" id="BAAALN010000016">
    <property type="protein sequence ID" value="GAA1248909.1"/>
    <property type="molecule type" value="Genomic_DNA"/>
</dbReference>
<sequence>MKFGLMTDVSAGSRAGAKGFASAQNLQTFGDYICEAEALGFNSVFLVEHHFTGNGQVSSSLSVLAYLAGRTSTIRLGTSVVVLPWHNPVLLAEQIATIDQLSGGRFDFGVGKGYRPHEFAGFRISPDEAAARYEEILAFCKQAWSTRERFDHRGEFWEFDDIVIDPAPSQTPRPPIWVGATSEASTVKAGRNGHRLLLDQIAAPDLIGTRIAQYSEAAAEAGNVVPPQSVAVNRALRLVDNDEDLRRAHADRARQLDALGAQTGTRWASFTERGNLPTGTAEEAVADEAALIGYPEDVVKRLKVLEDLGVDYVLLADFSAEPDSLRTFAEQVMPHLGDD</sequence>
<name>A0ABN1WI95_9PSEU</name>
<keyword evidence="5" id="KW-1185">Reference proteome</keyword>
<reference evidence="4 5" key="1">
    <citation type="journal article" date="2019" name="Int. J. Syst. Evol. Microbiol.">
        <title>The Global Catalogue of Microorganisms (GCM) 10K type strain sequencing project: providing services to taxonomists for standard genome sequencing and annotation.</title>
        <authorList>
            <consortium name="The Broad Institute Genomics Platform"/>
            <consortium name="The Broad Institute Genome Sequencing Center for Infectious Disease"/>
            <person name="Wu L."/>
            <person name="Ma J."/>
        </authorList>
    </citation>
    <scope>NUCLEOTIDE SEQUENCE [LARGE SCALE GENOMIC DNA]</scope>
    <source>
        <strain evidence="4 5">JCM 13023</strain>
    </source>
</reference>
<dbReference type="InterPro" id="IPR011251">
    <property type="entry name" value="Luciferase-like_dom"/>
</dbReference>
<accession>A0ABN1WI95</accession>
<evidence type="ECO:0000256" key="1">
    <source>
        <dbReference type="ARBA" id="ARBA00023002"/>
    </source>
</evidence>
<dbReference type="InterPro" id="IPR036661">
    <property type="entry name" value="Luciferase-like_sf"/>
</dbReference>
<dbReference type="RefSeq" id="WP_253865801.1">
    <property type="nucleotide sequence ID" value="NZ_BAAALN010000016.1"/>
</dbReference>
<dbReference type="Gene3D" id="3.20.20.30">
    <property type="entry name" value="Luciferase-like domain"/>
    <property type="match status" value="1"/>
</dbReference>
<keyword evidence="2" id="KW-0503">Monooxygenase</keyword>
<evidence type="ECO:0000313" key="5">
    <source>
        <dbReference type="Proteomes" id="UP001500653"/>
    </source>
</evidence>
<evidence type="ECO:0000259" key="3">
    <source>
        <dbReference type="Pfam" id="PF00296"/>
    </source>
</evidence>
<keyword evidence="1" id="KW-0560">Oxidoreductase</keyword>
<proteinExistence type="predicted"/>
<gene>
    <name evidence="4" type="ORF">GCM10009676_39110</name>
</gene>
<evidence type="ECO:0000313" key="4">
    <source>
        <dbReference type="EMBL" id="GAA1248909.1"/>
    </source>
</evidence>